<dbReference type="EMBL" id="KZ806452">
    <property type="protein sequence ID" value="PVH90297.1"/>
    <property type="molecule type" value="Genomic_DNA"/>
</dbReference>
<evidence type="ECO:0000313" key="2">
    <source>
        <dbReference type="Proteomes" id="UP000244855"/>
    </source>
</evidence>
<keyword evidence="2" id="KW-1185">Reference proteome</keyword>
<name>A0A2V1CX31_9PLEO</name>
<dbReference type="Proteomes" id="UP000244855">
    <property type="component" value="Unassembled WGS sequence"/>
</dbReference>
<proteinExistence type="predicted"/>
<reference evidence="1 2" key="1">
    <citation type="journal article" date="2018" name="Sci. Rep.">
        <title>Comparative genomics provides insights into the lifestyle and reveals functional heterogeneity of dark septate endophytic fungi.</title>
        <authorList>
            <person name="Knapp D.G."/>
            <person name="Nemeth J.B."/>
            <person name="Barry K."/>
            <person name="Hainaut M."/>
            <person name="Henrissat B."/>
            <person name="Johnson J."/>
            <person name="Kuo A."/>
            <person name="Lim J.H.P."/>
            <person name="Lipzen A."/>
            <person name="Nolan M."/>
            <person name="Ohm R.A."/>
            <person name="Tamas L."/>
            <person name="Grigoriev I.V."/>
            <person name="Spatafora J.W."/>
            <person name="Nagy L.G."/>
            <person name="Kovacs G.M."/>
        </authorList>
    </citation>
    <scope>NUCLEOTIDE SEQUENCE [LARGE SCALE GENOMIC DNA]</scope>
    <source>
        <strain evidence="1 2">DSE2036</strain>
    </source>
</reference>
<evidence type="ECO:0008006" key="3">
    <source>
        <dbReference type="Google" id="ProtNLM"/>
    </source>
</evidence>
<organism evidence="1 2">
    <name type="scientific">Periconia macrospinosa</name>
    <dbReference type="NCBI Taxonomy" id="97972"/>
    <lineage>
        <taxon>Eukaryota</taxon>
        <taxon>Fungi</taxon>
        <taxon>Dikarya</taxon>
        <taxon>Ascomycota</taxon>
        <taxon>Pezizomycotina</taxon>
        <taxon>Dothideomycetes</taxon>
        <taxon>Pleosporomycetidae</taxon>
        <taxon>Pleosporales</taxon>
        <taxon>Massarineae</taxon>
        <taxon>Periconiaceae</taxon>
        <taxon>Periconia</taxon>
    </lineage>
</organism>
<gene>
    <name evidence="1" type="ORF">DM02DRAFT_682316</name>
</gene>
<accession>A0A2V1CX31</accession>
<sequence>MCLVAQASLLLYILYYRIDVAATVYSICLARLGDLAVRDPAYAARDAALKTVLASPVQLEHRAKLAVVAPRKLDVIPESNVNLLAPHPAAHAGAPDRTYEERRHIFRLSQDQGCSQSVIATNLQLPRTTVQSAIHAMSRTRRSNRAARERS</sequence>
<evidence type="ECO:0000313" key="1">
    <source>
        <dbReference type="EMBL" id="PVH90297.1"/>
    </source>
</evidence>
<dbReference type="AlphaFoldDB" id="A0A2V1CX31"/>
<protein>
    <recommendedName>
        <fullName evidence="3">Transposase IS30-like HTH domain-containing protein</fullName>
    </recommendedName>
</protein>